<dbReference type="Gene3D" id="3.30.420.10">
    <property type="entry name" value="Ribonuclease H-like superfamily/Ribonuclease H"/>
    <property type="match status" value="1"/>
</dbReference>
<organism evidence="2">
    <name type="scientific">Bradyrhizobium barranii subsp. barranii</name>
    <dbReference type="NCBI Taxonomy" id="2823807"/>
    <lineage>
        <taxon>Bacteria</taxon>
        <taxon>Pseudomonadati</taxon>
        <taxon>Pseudomonadota</taxon>
        <taxon>Alphaproteobacteria</taxon>
        <taxon>Hyphomicrobiales</taxon>
        <taxon>Nitrobacteraceae</taxon>
        <taxon>Bradyrhizobium</taxon>
        <taxon>Bradyrhizobium barranii</taxon>
    </lineage>
</organism>
<dbReference type="InterPro" id="IPR019288">
    <property type="entry name" value="3'-5'_exonuclease_PolB-like"/>
</dbReference>
<accession>A0A939MG89</accession>
<dbReference type="InterPro" id="IPR012337">
    <property type="entry name" value="RNaseH-like_sf"/>
</dbReference>
<protein>
    <submittedName>
        <fullName evidence="2">Ribonuclease H-like domain-containing protein</fullName>
    </submittedName>
</protein>
<feature type="domain" description="Predicted 3'-5' exonuclease PolB-like" evidence="1">
    <location>
        <begin position="4"/>
        <end position="106"/>
    </location>
</feature>
<sequence length="128" mass="14176">MGDKFPKHIYHSIVCIGAVVAHLEGDHWTVDAIGAPHVGDRTEPELIAAFVDRIAQLRPQLVTFNGSSFDLPVLRYRAMVHGIAAPGLSSRAYFKRYSTDALDLCDESWPRLFGQRPAGFKWIPAGLC</sequence>
<dbReference type="SUPFAM" id="SSF53098">
    <property type="entry name" value="Ribonuclease H-like"/>
    <property type="match status" value="1"/>
</dbReference>
<dbReference type="Pfam" id="PF10108">
    <property type="entry name" value="DNA_pol_B_exo2"/>
    <property type="match status" value="1"/>
</dbReference>
<dbReference type="EMBL" id="JAGEMI010000004">
    <property type="protein sequence ID" value="MBO1869181.1"/>
    <property type="molecule type" value="Genomic_DNA"/>
</dbReference>
<dbReference type="AlphaFoldDB" id="A0A939MG89"/>
<gene>
    <name evidence="2" type="ORF">J4G43_53280</name>
</gene>
<proteinExistence type="predicted"/>
<dbReference type="GO" id="GO:0003676">
    <property type="term" value="F:nucleic acid binding"/>
    <property type="evidence" value="ECO:0007669"/>
    <property type="project" value="InterPro"/>
</dbReference>
<reference evidence="2" key="1">
    <citation type="submission" date="2021-03" db="EMBL/GenBank/DDBJ databases">
        <title>Whole Genome Sequence of Bradyrhizobium sp. Strain 144S4.</title>
        <authorList>
            <person name="Bromfield E.S.P."/>
            <person name="Cloutier S."/>
        </authorList>
    </citation>
    <scope>NUCLEOTIDE SEQUENCE [LARGE SCALE GENOMIC DNA]</scope>
    <source>
        <strain evidence="2">144S4</strain>
    </source>
</reference>
<comment type="caution">
    <text evidence="2">The sequence shown here is derived from an EMBL/GenBank/DDBJ whole genome shotgun (WGS) entry which is preliminary data.</text>
</comment>
<evidence type="ECO:0000259" key="1">
    <source>
        <dbReference type="Pfam" id="PF10108"/>
    </source>
</evidence>
<name>A0A939MG89_9BRAD</name>
<evidence type="ECO:0000313" key="2">
    <source>
        <dbReference type="EMBL" id="MBO1869181.1"/>
    </source>
</evidence>
<dbReference type="InterPro" id="IPR036397">
    <property type="entry name" value="RNaseH_sf"/>
</dbReference>